<evidence type="ECO:0000313" key="4">
    <source>
        <dbReference type="Proteomes" id="UP000004259"/>
    </source>
</evidence>
<dbReference type="STRING" id="246199.CUS_4462"/>
<sequence length="296" mass="32426">MWRGIKRIIRVVLWLCGTFAVTAAAERFALAAELVTGSKKEVFLRLLPYTVLTALVLAAGSALLHKMGRMNLKKLDVMFGNEFEYACAGILRANGFKNVRVTQASGDFGVDITAQKNHISYAVQCKRYEKKVNNSAIQEVIGGLAVYGCEVGAVMTNSYFTEPAKRLAEANGVILWDRDALAEMLDRSGTKKAVRQSLADSEQLDDPEAVCGCVIDDYLSEYGIGAEVENIEVLEDSCELLVELKLLQGVRIDDIRAVTDDLAAYGGWEYVTCVFPSKTAGRVGLEIPLPLDEEDV</sequence>
<name>E9SB53_RUMAL</name>
<dbReference type="Proteomes" id="UP000004259">
    <property type="component" value="Unassembled WGS sequence"/>
</dbReference>
<dbReference type="InterPro" id="IPR011335">
    <property type="entry name" value="Restrct_endonuc-II-like"/>
</dbReference>
<dbReference type="SUPFAM" id="SSF52980">
    <property type="entry name" value="Restriction endonuclease-like"/>
    <property type="match status" value="1"/>
</dbReference>
<organism evidence="3 4">
    <name type="scientific">Ruminococcus albus 8</name>
    <dbReference type="NCBI Taxonomy" id="246199"/>
    <lineage>
        <taxon>Bacteria</taxon>
        <taxon>Bacillati</taxon>
        <taxon>Bacillota</taxon>
        <taxon>Clostridia</taxon>
        <taxon>Eubacteriales</taxon>
        <taxon>Oscillospiraceae</taxon>
        <taxon>Ruminococcus</taxon>
    </lineage>
</organism>
<dbReference type="InterPro" id="IPR007560">
    <property type="entry name" value="Restrct_endonuc_IV_Mrr"/>
</dbReference>
<accession>E9SB53</accession>
<dbReference type="InterPro" id="IPR052906">
    <property type="entry name" value="Type_IV_Methyl-Rstrct_Enzyme"/>
</dbReference>
<reference evidence="3 4" key="1">
    <citation type="submission" date="2011-02" db="EMBL/GenBank/DDBJ databases">
        <authorList>
            <person name="Nelson K.E."/>
            <person name="Sutton G."/>
            <person name="Torralba M."/>
            <person name="Durkin S."/>
            <person name="Harkins D."/>
            <person name="Montgomery R."/>
            <person name="Ziemer C."/>
            <person name="Klaassens E."/>
            <person name="Ocuiv P."/>
            <person name="Morrison M."/>
        </authorList>
    </citation>
    <scope>NUCLEOTIDE SEQUENCE [LARGE SCALE GENOMIC DNA]</scope>
    <source>
        <strain evidence="3 4">8</strain>
    </source>
</reference>
<keyword evidence="1" id="KW-0812">Transmembrane</keyword>
<comment type="caution">
    <text evidence="3">The sequence shown here is derived from an EMBL/GenBank/DDBJ whole genome shotgun (WGS) entry which is preliminary data.</text>
</comment>
<keyword evidence="3" id="KW-0378">Hydrolase</keyword>
<evidence type="ECO:0000259" key="2">
    <source>
        <dbReference type="Pfam" id="PF04471"/>
    </source>
</evidence>
<dbReference type="eggNOG" id="COG1787">
    <property type="taxonomic scope" value="Bacteria"/>
</dbReference>
<protein>
    <submittedName>
        <fullName evidence="3">Restriction endonuclease</fullName>
    </submittedName>
</protein>
<proteinExistence type="predicted"/>
<evidence type="ECO:0000256" key="1">
    <source>
        <dbReference type="SAM" id="Phobius"/>
    </source>
</evidence>
<dbReference type="EMBL" id="ADKM02000065">
    <property type="protein sequence ID" value="EGC03491.1"/>
    <property type="molecule type" value="Genomic_DNA"/>
</dbReference>
<dbReference type="Pfam" id="PF04471">
    <property type="entry name" value="Mrr_cat"/>
    <property type="match status" value="1"/>
</dbReference>
<dbReference type="GO" id="GO:0009307">
    <property type="term" value="P:DNA restriction-modification system"/>
    <property type="evidence" value="ECO:0007669"/>
    <property type="project" value="InterPro"/>
</dbReference>
<keyword evidence="3" id="KW-0540">Nuclease</keyword>
<feature type="transmembrane region" description="Helical" evidence="1">
    <location>
        <begin position="47"/>
        <end position="64"/>
    </location>
</feature>
<dbReference type="InterPro" id="IPR011856">
    <property type="entry name" value="tRNA_endonuc-like_dom_sf"/>
</dbReference>
<dbReference type="PANTHER" id="PTHR30015:SF6">
    <property type="entry name" value="SLL1429 PROTEIN"/>
    <property type="match status" value="1"/>
</dbReference>
<keyword evidence="1" id="KW-1133">Transmembrane helix</keyword>
<dbReference type="Gene3D" id="3.40.1350.10">
    <property type="match status" value="1"/>
</dbReference>
<dbReference type="GO" id="GO:0015666">
    <property type="term" value="F:restriction endodeoxyribonuclease activity"/>
    <property type="evidence" value="ECO:0007669"/>
    <property type="project" value="TreeGrafter"/>
</dbReference>
<gene>
    <name evidence="3" type="ORF">CUS_4462</name>
</gene>
<dbReference type="GO" id="GO:0003677">
    <property type="term" value="F:DNA binding"/>
    <property type="evidence" value="ECO:0007669"/>
    <property type="project" value="InterPro"/>
</dbReference>
<keyword evidence="4" id="KW-1185">Reference proteome</keyword>
<dbReference type="PANTHER" id="PTHR30015">
    <property type="entry name" value="MRR RESTRICTION SYSTEM PROTEIN"/>
    <property type="match status" value="1"/>
</dbReference>
<keyword evidence="1" id="KW-0472">Membrane</keyword>
<feature type="domain" description="Restriction endonuclease type IV Mrr" evidence="2">
    <location>
        <begin position="76"/>
        <end position="185"/>
    </location>
</feature>
<dbReference type="RefSeq" id="WP_002848700.1">
    <property type="nucleotide sequence ID" value="NZ_ADKM02000065.1"/>
</dbReference>
<evidence type="ECO:0000313" key="3">
    <source>
        <dbReference type="EMBL" id="EGC03491.1"/>
    </source>
</evidence>
<dbReference type="AlphaFoldDB" id="E9SB53"/>
<keyword evidence="3" id="KW-0255">Endonuclease</keyword>
<dbReference type="OrthoDB" id="9797274at2"/>